<dbReference type="SUPFAM" id="SSF57850">
    <property type="entry name" value="RING/U-box"/>
    <property type="match status" value="1"/>
</dbReference>
<dbReference type="GO" id="GO:0061630">
    <property type="term" value="F:ubiquitin protein ligase activity"/>
    <property type="evidence" value="ECO:0007669"/>
    <property type="project" value="UniProtKB-EC"/>
</dbReference>
<evidence type="ECO:0000313" key="7">
    <source>
        <dbReference type="Proteomes" id="UP000006727"/>
    </source>
</evidence>
<dbReference type="InterPro" id="IPR003613">
    <property type="entry name" value="Ubox_domain"/>
</dbReference>
<dbReference type="InterPro" id="IPR000225">
    <property type="entry name" value="Armadillo"/>
</dbReference>
<dbReference type="Gene3D" id="3.30.40.10">
    <property type="entry name" value="Zinc/RING finger domain, C3HC4 (zinc finger)"/>
    <property type="match status" value="1"/>
</dbReference>
<comment type="catalytic activity">
    <reaction evidence="1">
        <text>S-ubiquitinyl-[E2 ubiquitin-conjugating enzyme]-L-cysteine + [acceptor protein]-L-lysine = [E2 ubiquitin-conjugating enzyme]-L-cysteine + N(6)-ubiquitinyl-[acceptor protein]-L-lysine.</text>
        <dbReference type="EC" id="2.3.2.27"/>
    </reaction>
</comment>
<dbReference type="PANTHER" id="PTHR45958">
    <property type="entry name" value="RING-TYPE E3 UBIQUITIN TRANSFERASE"/>
    <property type="match status" value="1"/>
</dbReference>
<feature type="domain" description="U-box" evidence="5">
    <location>
        <begin position="256"/>
        <end position="334"/>
    </location>
</feature>
<dbReference type="PROSITE" id="PS51698">
    <property type="entry name" value="U_BOX"/>
    <property type="match status" value="1"/>
</dbReference>
<evidence type="ECO:0000256" key="4">
    <source>
        <dbReference type="PROSITE-ProRule" id="PRU00259"/>
    </source>
</evidence>
<dbReference type="EnsemblPlants" id="Pp3c9_2300V3.4">
    <property type="protein sequence ID" value="Pp3c9_2300V3.4"/>
    <property type="gene ID" value="Pp3c9_2300"/>
</dbReference>
<dbReference type="GO" id="GO:0016567">
    <property type="term" value="P:protein ubiquitination"/>
    <property type="evidence" value="ECO:0007669"/>
    <property type="project" value="UniProtKB-UniPathway"/>
</dbReference>
<dbReference type="Gramene" id="Pp3c9_2300V3.4">
    <property type="protein sequence ID" value="Pp3c9_2300V3.4"/>
    <property type="gene ID" value="Pp3c9_2300"/>
</dbReference>
<gene>
    <name evidence="6" type="primary">LOC112286707</name>
</gene>
<dbReference type="PANTHER" id="PTHR45958:SF6">
    <property type="entry name" value="U-BOX DOMAIN-CONTAINING PROTEIN 43"/>
    <property type="match status" value="1"/>
</dbReference>
<dbReference type="CDD" id="cd16664">
    <property type="entry name" value="RING-Ubox_PUB"/>
    <property type="match status" value="1"/>
</dbReference>
<dbReference type="EMBL" id="ABEU02000009">
    <property type="status" value="NOT_ANNOTATED_CDS"/>
    <property type="molecule type" value="Genomic_DNA"/>
</dbReference>
<reference evidence="6 7" key="2">
    <citation type="journal article" date="2018" name="Plant J.">
        <title>The Physcomitrella patens chromosome-scale assembly reveals moss genome structure and evolution.</title>
        <authorList>
            <person name="Lang D."/>
            <person name="Ullrich K.K."/>
            <person name="Murat F."/>
            <person name="Fuchs J."/>
            <person name="Jenkins J."/>
            <person name="Haas F.B."/>
            <person name="Piednoel M."/>
            <person name="Gundlach H."/>
            <person name="Van Bel M."/>
            <person name="Meyberg R."/>
            <person name="Vives C."/>
            <person name="Morata J."/>
            <person name="Symeonidi A."/>
            <person name="Hiss M."/>
            <person name="Muchero W."/>
            <person name="Kamisugi Y."/>
            <person name="Saleh O."/>
            <person name="Blanc G."/>
            <person name="Decker E.L."/>
            <person name="van Gessel N."/>
            <person name="Grimwood J."/>
            <person name="Hayes R.D."/>
            <person name="Graham S.W."/>
            <person name="Gunter L.E."/>
            <person name="McDaniel S.F."/>
            <person name="Hoernstein S.N.W."/>
            <person name="Larsson A."/>
            <person name="Li F.W."/>
            <person name="Perroud P.F."/>
            <person name="Phillips J."/>
            <person name="Ranjan P."/>
            <person name="Rokshar D.S."/>
            <person name="Rothfels C.J."/>
            <person name="Schneider L."/>
            <person name="Shu S."/>
            <person name="Stevenson D.W."/>
            <person name="Thummler F."/>
            <person name="Tillich M."/>
            <person name="Villarreal Aguilar J.C."/>
            <person name="Widiez T."/>
            <person name="Wong G.K."/>
            <person name="Wymore A."/>
            <person name="Zhang Y."/>
            <person name="Zimmer A.D."/>
            <person name="Quatrano R.S."/>
            <person name="Mayer K.F.X."/>
            <person name="Goodstein D."/>
            <person name="Casacuberta J.M."/>
            <person name="Vandepoele K."/>
            <person name="Reski R."/>
            <person name="Cuming A.C."/>
            <person name="Tuskan G.A."/>
            <person name="Maumus F."/>
            <person name="Salse J."/>
            <person name="Schmutz J."/>
            <person name="Rensing S.A."/>
        </authorList>
    </citation>
    <scope>NUCLEOTIDE SEQUENCE [LARGE SCALE GENOMIC DNA]</scope>
    <source>
        <strain evidence="6 7">cv. Gransden 2004</strain>
    </source>
</reference>
<dbReference type="SMART" id="SM00185">
    <property type="entry name" value="ARM"/>
    <property type="match status" value="4"/>
</dbReference>
<evidence type="ECO:0000256" key="2">
    <source>
        <dbReference type="ARBA" id="ARBA00004906"/>
    </source>
</evidence>
<dbReference type="InterPro" id="IPR013083">
    <property type="entry name" value="Znf_RING/FYVE/PHD"/>
</dbReference>
<evidence type="ECO:0000256" key="3">
    <source>
        <dbReference type="ARBA" id="ARBA00012483"/>
    </source>
</evidence>
<evidence type="ECO:0000259" key="5">
    <source>
        <dbReference type="PROSITE" id="PS51698"/>
    </source>
</evidence>
<sequence>MNSDLDLLQPPMAEAATQFLVDKLADAIRACNEVIVELDNFQNFADLLDSIKQVFIDLEDGGDIFQLEAPMRELEQELDEALGLIVLCTVRSRIYLLFHCRVISKQLEDVTHRMGHILASIPSSSLRGDDQQKSVVDDLALEMKSALFPYKDNEAKLCQTLEPENRNILSDVGVQQAILMDIARTVGIEDLSRNPTAFRIELDLLRRDVEDSKNTNDMRLFGVVSDLFNKWLQLNEQPSQSEEALAVHPCHKRLEPLYEAFVCPLTKQVMQDPVTLENGQTYERAAIERWFQECKENGRPILCPMTGQEVSTTVKPSLALWHTIEEWTQRNEQARMEIVKQIITSGKADADIAFALSDLQILCRKNRLNKHRARTEGLIPLIVDLLKNSEEVRCLALSSLRLLAENDDDIKEEIGATDLKRVVKCLSREHTKEREGAVYLLYELSKSYSLCNKIGETNGAILILVGILSSNSEDVAVVDHAEKALANLERCDNNVKQMAENGRLQPLLKRLVEGPEEVRIEMAEDLSIVPLTSEDKSRAAQRAAFALVEMLGSHNSVARATALKALRSLSTLPSNGNLLIEAGVLSPLMRDLFIVGPNQVPTKQKEISAGVLANVVGSGANWETVSVDKEGNFLASEKIVHNFLHLVSNTGPGIGAKVLQVLVGLASSNKSVTRLVQHIRSAGATVSLIQFLEAPQADLRVTAVKLLMLLSSHMDQELADGLRVTTRQLGTLIKLLDSDQPMEEQAVAAGLLANLPMRDYHLTRAMLDEGAPALLLKRLDDLKRGVVRPSDRRHITPFKTGMVGILVRFTCALDDQRILNLASTYNFTELFTSLLQSGGSDELQNSAAKALENLSEKTPQLSSVPDPPKPRGIYRLACFKQPTPLIGLCPVHSGVCTSKETFCLLHAKALLPLVSCLDHRNPSIVEAAIGALSTLLMDTVDMERGSQKISLVTMVGFSGATKCRRYTTNFGDHARASN</sequence>
<dbReference type="InterPro" id="IPR011989">
    <property type="entry name" value="ARM-like"/>
</dbReference>
<dbReference type="Gene3D" id="1.25.10.10">
    <property type="entry name" value="Leucine-rich Repeat Variant"/>
    <property type="match status" value="3"/>
</dbReference>
<dbReference type="SMART" id="SM00504">
    <property type="entry name" value="Ubox"/>
    <property type="match status" value="1"/>
</dbReference>
<dbReference type="PROSITE" id="PS50176">
    <property type="entry name" value="ARM_REPEAT"/>
    <property type="match status" value="1"/>
</dbReference>
<reference evidence="6" key="3">
    <citation type="submission" date="2020-12" db="UniProtKB">
        <authorList>
            <consortium name="EnsemblPlants"/>
        </authorList>
    </citation>
    <scope>IDENTIFICATION</scope>
</reference>
<feature type="repeat" description="ARM" evidence="4">
    <location>
        <begin position="459"/>
        <end position="503"/>
    </location>
</feature>
<protein>
    <recommendedName>
        <fullName evidence="3">RING-type E3 ubiquitin transferase</fullName>
        <ecNumber evidence="3">2.3.2.27</ecNumber>
    </recommendedName>
</protein>
<dbReference type="AlphaFoldDB" id="A0A7I4EQ63"/>
<dbReference type="EC" id="2.3.2.27" evidence="3"/>
<dbReference type="InterPro" id="IPR016024">
    <property type="entry name" value="ARM-type_fold"/>
</dbReference>
<keyword evidence="7" id="KW-1185">Reference proteome</keyword>
<dbReference type="InterPro" id="IPR052608">
    <property type="entry name" value="U-box_domain_protein"/>
</dbReference>
<evidence type="ECO:0000313" key="6">
    <source>
        <dbReference type="EnsemblPlants" id="Pp3c9_2300V3.4"/>
    </source>
</evidence>
<dbReference type="Proteomes" id="UP000006727">
    <property type="component" value="Chromosome 9"/>
</dbReference>
<evidence type="ECO:0000256" key="1">
    <source>
        <dbReference type="ARBA" id="ARBA00000900"/>
    </source>
</evidence>
<accession>A0A7I4EQ63</accession>
<dbReference type="SUPFAM" id="SSF48371">
    <property type="entry name" value="ARM repeat"/>
    <property type="match status" value="2"/>
</dbReference>
<dbReference type="InterPro" id="IPR045210">
    <property type="entry name" value="RING-Ubox_PUB"/>
</dbReference>
<reference evidence="6 7" key="1">
    <citation type="journal article" date="2008" name="Science">
        <title>The Physcomitrella genome reveals evolutionary insights into the conquest of land by plants.</title>
        <authorList>
            <person name="Rensing S."/>
            <person name="Lang D."/>
            <person name="Zimmer A."/>
            <person name="Terry A."/>
            <person name="Salamov A."/>
            <person name="Shapiro H."/>
            <person name="Nishiyama T."/>
            <person name="Perroud P.-F."/>
            <person name="Lindquist E."/>
            <person name="Kamisugi Y."/>
            <person name="Tanahashi T."/>
            <person name="Sakakibara K."/>
            <person name="Fujita T."/>
            <person name="Oishi K."/>
            <person name="Shin-I T."/>
            <person name="Kuroki Y."/>
            <person name="Toyoda A."/>
            <person name="Suzuki Y."/>
            <person name="Hashimoto A."/>
            <person name="Yamaguchi K."/>
            <person name="Sugano A."/>
            <person name="Kohara Y."/>
            <person name="Fujiyama A."/>
            <person name="Anterola A."/>
            <person name="Aoki S."/>
            <person name="Ashton N."/>
            <person name="Barbazuk W.B."/>
            <person name="Barker E."/>
            <person name="Bennetzen J."/>
            <person name="Bezanilla M."/>
            <person name="Blankenship R."/>
            <person name="Cho S.H."/>
            <person name="Dutcher S."/>
            <person name="Estelle M."/>
            <person name="Fawcett J.A."/>
            <person name="Gundlach H."/>
            <person name="Hanada K."/>
            <person name="Heyl A."/>
            <person name="Hicks K.A."/>
            <person name="Hugh J."/>
            <person name="Lohr M."/>
            <person name="Mayer K."/>
            <person name="Melkozernov A."/>
            <person name="Murata T."/>
            <person name="Nelson D."/>
            <person name="Pils B."/>
            <person name="Prigge M."/>
            <person name="Reiss B."/>
            <person name="Renner T."/>
            <person name="Rombauts S."/>
            <person name="Rushton P."/>
            <person name="Sanderfoot A."/>
            <person name="Schween G."/>
            <person name="Shiu S.-H."/>
            <person name="Stueber K."/>
            <person name="Theodoulou F.L."/>
            <person name="Tu H."/>
            <person name="Van de Peer Y."/>
            <person name="Verrier P.J."/>
            <person name="Waters E."/>
            <person name="Wood A."/>
            <person name="Yang L."/>
            <person name="Cove D."/>
            <person name="Cuming A."/>
            <person name="Hasebe M."/>
            <person name="Lucas S."/>
            <person name="Mishler D.B."/>
            <person name="Reski R."/>
            <person name="Grigoriev I."/>
            <person name="Quatrano R.S."/>
            <person name="Boore J.L."/>
        </authorList>
    </citation>
    <scope>NUCLEOTIDE SEQUENCE [LARGE SCALE GENOMIC DNA]</scope>
    <source>
        <strain evidence="6 7">cv. Gransden 2004</strain>
    </source>
</reference>
<name>A0A7I4EQ63_PHYPA</name>
<dbReference type="UniPathway" id="UPA00143"/>
<dbReference type="Pfam" id="PF04564">
    <property type="entry name" value="U-box"/>
    <property type="match status" value="1"/>
</dbReference>
<proteinExistence type="predicted"/>
<organism evidence="6 7">
    <name type="scientific">Physcomitrium patens</name>
    <name type="common">Spreading-leaved earth moss</name>
    <name type="synonym">Physcomitrella patens</name>
    <dbReference type="NCBI Taxonomy" id="3218"/>
    <lineage>
        <taxon>Eukaryota</taxon>
        <taxon>Viridiplantae</taxon>
        <taxon>Streptophyta</taxon>
        <taxon>Embryophyta</taxon>
        <taxon>Bryophyta</taxon>
        <taxon>Bryophytina</taxon>
        <taxon>Bryopsida</taxon>
        <taxon>Funariidae</taxon>
        <taxon>Funariales</taxon>
        <taxon>Funariaceae</taxon>
        <taxon>Physcomitrium</taxon>
    </lineage>
</organism>
<comment type="pathway">
    <text evidence="2">Protein modification; protein ubiquitination.</text>
</comment>